<evidence type="ECO:0000256" key="7">
    <source>
        <dbReference type="ARBA" id="ARBA00038437"/>
    </source>
</evidence>
<dbReference type="PANTHER" id="PTHR47959:SF13">
    <property type="entry name" value="ATP-DEPENDENT RNA HELICASE RHLE"/>
    <property type="match status" value="1"/>
</dbReference>
<evidence type="ECO:0000256" key="2">
    <source>
        <dbReference type="ARBA" id="ARBA00022490"/>
    </source>
</evidence>
<keyword evidence="6" id="KW-0067">ATP-binding</keyword>
<evidence type="ECO:0000259" key="14">
    <source>
        <dbReference type="PROSITE" id="PS51195"/>
    </source>
</evidence>
<keyword evidence="2" id="KW-0963">Cytoplasm</keyword>
<dbReference type="FunFam" id="3.40.50.300:FF:000108">
    <property type="entry name" value="ATP-dependent RNA helicase RhlE"/>
    <property type="match status" value="1"/>
</dbReference>
<dbReference type="GO" id="GO:0003676">
    <property type="term" value="F:nucleic acid binding"/>
    <property type="evidence" value="ECO:0007669"/>
    <property type="project" value="InterPro"/>
</dbReference>
<dbReference type="OrthoDB" id="9805696at2"/>
<dbReference type="Pfam" id="PF00271">
    <property type="entry name" value="Helicase_C"/>
    <property type="match status" value="1"/>
</dbReference>
<evidence type="ECO:0000256" key="5">
    <source>
        <dbReference type="ARBA" id="ARBA00022806"/>
    </source>
</evidence>
<gene>
    <name evidence="15" type="ORF">FJQ54_00095</name>
</gene>
<dbReference type="InterPro" id="IPR027417">
    <property type="entry name" value="P-loop_NTPase"/>
</dbReference>
<keyword evidence="5 15" id="KW-0347">Helicase</keyword>
<feature type="domain" description="Helicase ATP-binding" evidence="12">
    <location>
        <begin position="33"/>
        <end position="208"/>
    </location>
</feature>
<evidence type="ECO:0000256" key="1">
    <source>
        <dbReference type="ARBA" id="ARBA00012552"/>
    </source>
</evidence>
<dbReference type="InterPro" id="IPR014001">
    <property type="entry name" value="Helicase_ATP-bd"/>
</dbReference>
<comment type="similarity">
    <text evidence="7">Belongs to the DEAD box helicase family.</text>
</comment>
<organism evidence="15 16">
    <name type="scientific">Sandaracinobacter neustonicus</name>
    <dbReference type="NCBI Taxonomy" id="1715348"/>
    <lineage>
        <taxon>Bacteria</taxon>
        <taxon>Pseudomonadati</taxon>
        <taxon>Pseudomonadota</taxon>
        <taxon>Alphaproteobacteria</taxon>
        <taxon>Sphingomonadales</taxon>
        <taxon>Sphingosinicellaceae</taxon>
        <taxon>Sandaracinobacter</taxon>
    </lineage>
</organism>
<reference evidence="15 16" key="1">
    <citation type="submission" date="2019-06" db="EMBL/GenBank/DDBJ databases">
        <authorList>
            <person name="Lee I."/>
            <person name="Jang G.I."/>
            <person name="Hwang C.Y."/>
        </authorList>
    </citation>
    <scope>NUCLEOTIDE SEQUENCE [LARGE SCALE GENOMIC DNA]</scope>
    <source>
        <strain evidence="15 16">PAMC 28131</strain>
    </source>
</reference>
<feature type="compositionally biased region" description="Gly residues" evidence="11">
    <location>
        <begin position="486"/>
        <end position="514"/>
    </location>
</feature>
<dbReference type="GO" id="GO:0005829">
    <property type="term" value="C:cytosol"/>
    <property type="evidence" value="ECO:0007669"/>
    <property type="project" value="TreeGrafter"/>
</dbReference>
<feature type="compositionally biased region" description="Basic and acidic residues" evidence="11">
    <location>
        <begin position="461"/>
        <end position="474"/>
    </location>
</feature>
<keyword evidence="4" id="KW-0378">Hydrolase</keyword>
<dbReference type="InterPro" id="IPR014014">
    <property type="entry name" value="RNA_helicase_DEAD_Q_motif"/>
</dbReference>
<dbReference type="EC" id="3.6.4.13" evidence="1"/>
<keyword evidence="16" id="KW-1185">Reference proteome</keyword>
<evidence type="ECO:0000259" key="13">
    <source>
        <dbReference type="PROSITE" id="PS51194"/>
    </source>
</evidence>
<sequence length="521" mass="56047">MTNFESLGLAQPLLVALSEEGYEKPTPIQQQAIPPALEGHDLLGIAQTGTGKTAAFALPILNHIINNPAPRKKMAPRVLVLAPTRELATQIADSFRAYARFLKLTVLTVFGGVPIPRQEKQLYSGADVLVATPGRLLDLVDRRALLLDQVEVLVLDEADQMLDLGFIHALKRIAQILPRQRQSLFFSATMPASIADLAGRYLVNPVKVEVTPVATTAEKVRQYVTHLNQAEKQALLTLTLRQPEFAKCLVFTRTKHGADRVVRHLAGAGVRSAAIHGNKSQPQRERALEMFKKGEIGVLVATDIAARGIDIDAVSHVINFELPNVPEQYVHRIGRTARAGLDGIAVSFCAPDEKPYLKDIEKLTRQKLDILPLPELFLKEAAKLPKPVPTAPGRERDDYARSGEVGSHRNAPRRFGERPGEGRGGRQQGEGRGPRPQGEGRGNRPQDNRGGNRQQSADARGGGDRFGGGDDRAAHAHPGGNRSQGRPGGGRPHGGGGRGGHGDGRGGGGQGGRGPRAHAEG</sequence>
<dbReference type="Gene3D" id="3.40.50.300">
    <property type="entry name" value="P-loop containing nucleotide triphosphate hydrolases"/>
    <property type="match status" value="2"/>
</dbReference>
<evidence type="ECO:0000259" key="12">
    <source>
        <dbReference type="PROSITE" id="PS51192"/>
    </source>
</evidence>
<dbReference type="PROSITE" id="PS51194">
    <property type="entry name" value="HELICASE_CTER"/>
    <property type="match status" value="1"/>
</dbReference>
<protein>
    <recommendedName>
        <fullName evidence="9">DEAD-box ATP-dependent RNA helicase RhpA</fullName>
        <ecNumber evidence="1">3.6.4.13</ecNumber>
    </recommendedName>
</protein>
<dbReference type="InterPro" id="IPR011545">
    <property type="entry name" value="DEAD/DEAH_box_helicase_dom"/>
</dbReference>
<dbReference type="AlphaFoldDB" id="A0A501XYU3"/>
<name>A0A501XYU3_9SPHN</name>
<dbReference type="Proteomes" id="UP000319897">
    <property type="component" value="Unassembled WGS sequence"/>
</dbReference>
<dbReference type="Pfam" id="PF00270">
    <property type="entry name" value="DEAD"/>
    <property type="match status" value="1"/>
</dbReference>
<dbReference type="GO" id="GO:0009266">
    <property type="term" value="P:response to temperature stimulus"/>
    <property type="evidence" value="ECO:0007669"/>
    <property type="project" value="UniProtKB-ARBA"/>
</dbReference>
<feature type="region of interest" description="Disordered" evidence="11">
    <location>
        <begin position="384"/>
        <end position="521"/>
    </location>
</feature>
<evidence type="ECO:0000313" key="16">
    <source>
        <dbReference type="Proteomes" id="UP000319897"/>
    </source>
</evidence>
<feature type="domain" description="DEAD-box RNA helicase Q" evidence="14">
    <location>
        <begin position="2"/>
        <end position="30"/>
    </location>
</feature>
<dbReference type="GO" id="GO:0042255">
    <property type="term" value="P:ribosome assembly"/>
    <property type="evidence" value="ECO:0007669"/>
    <property type="project" value="UniProtKB-ARBA"/>
</dbReference>
<dbReference type="CDD" id="cd00268">
    <property type="entry name" value="DEADc"/>
    <property type="match status" value="1"/>
</dbReference>
<dbReference type="InterPro" id="IPR044742">
    <property type="entry name" value="DEAD/DEAH_RhlB"/>
</dbReference>
<dbReference type="SUPFAM" id="SSF52540">
    <property type="entry name" value="P-loop containing nucleoside triphosphate hydrolases"/>
    <property type="match status" value="1"/>
</dbReference>
<dbReference type="GO" id="GO:0005524">
    <property type="term" value="F:ATP binding"/>
    <property type="evidence" value="ECO:0007669"/>
    <property type="project" value="UniProtKB-KW"/>
</dbReference>
<dbReference type="PROSITE" id="PS51192">
    <property type="entry name" value="HELICASE_ATP_BIND_1"/>
    <property type="match status" value="1"/>
</dbReference>
<comment type="caution">
    <text evidence="15">The sequence shown here is derived from an EMBL/GenBank/DDBJ whole genome shotgun (WGS) entry which is preliminary data.</text>
</comment>
<keyword evidence="3" id="KW-0547">Nucleotide-binding</keyword>
<evidence type="ECO:0000256" key="6">
    <source>
        <dbReference type="ARBA" id="ARBA00022840"/>
    </source>
</evidence>
<proteinExistence type="inferred from homology"/>
<evidence type="ECO:0000256" key="11">
    <source>
        <dbReference type="SAM" id="MobiDB-lite"/>
    </source>
</evidence>
<dbReference type="CDD" id="cd18787">
    <property type="entry name" value="SF2_C_DEAD"/>
    <property type="match status" value="1"/>
</dbReference>
<dbReference type="RefSeq" id="WP_140926136.1">
    <property type="nucleotide sequence ID" value="NZ_VFSU01000001.1"/>
</dbReference>
<evidence type="ECO:0000313" key="15">
    <source>
        <dbReference type="EMBL" id="TPE65217.1"/>
    </source>
</evidence>
<accession>A0A501XYU3</accession>
<evidence type="ECO:0000256" key="4">
    <source>
        <dbReference type="ARBA" id="ARBA00022801"/>
    </source>
</evidence>
<evidence type="ECO:0000256" key="3">
    <source>
        <dbReference type="ARBA" id="ARBA00022741"/>
    </source>
</evidence>
<dbReference type="EMBL" id="VFSU01000001">
    <property type="protein sequence ID" value="TPE65217.1"/>
    <property type="molecule type" value="Genomic_DNA"/>
</dbReference>
<feature type="domain" description="Helicase C-terminal" evidence="13">
    <location>
        <begin position="219"/>
        <end position="379"/>
    </location>
</feature>
<feature type="short sequence motif" description="Q motif" evidence="10">
    <location>
        <begin position="2"/>
        <end position="30"/>
    </location>
</feature>
<dbReference type="GO" id="GO:0003724">
    <property type="term" value="F:RNA helicase activity"/>
    <property type="evidence" value="ECO:0007669"/>
    <property type="project" value="UniProtKB-EC"/>
</dbReference>
<dbReference type="InterPro" id="IPR001650">
    <property type="entry name" value="Helicase_C-like"/>
</dbReference>
<evidence type="ECO:0000256" key="8">
    <source>
        <dbReference type="ARBA" id="ARBA00047984"/>
    </source>
</evidence>
<evidence type="ECO:0000256" key="9">
    <source>
        <dbReference type="ARBA" id="ARBA00074363"/>
    </source>
</evidence>
<dbReference type="SMART" id="SM00490">
    <property type="entry name" value="HELICc"/>
    <property type="match status" value="1"/>
</dbReference>
<evidence type="ECO:0000256" key="10">
    <source>
        <dbReference type="PROSITE-ProRule" id="PRU00552"/>
    </source>
</evidence>
<comment type="catalytic activity">
    <reaction evidence="8">
        <text>ATP + H2O = ADP + phosphate + H(+)</text>
        <dbReference type="Rhea" id="RHEA:13065"/>
        <dbReference type="ChEBI" id="CHEBI:15377"/>
        <dbReference type="ChEBI" id="CHEBI:15378"/>
        <dbReference type="ChEBI" id="CHEBI:30616"/>
        <dbReference type="ChEBI" id="CHEBI:43474"/>
        <dbReference type="ChEBI" id="CHEBI:456216"/>
        <dbReference type="EC" id="3.6.4.13"/>
    </reaction>
</comment>
<dbReference type="InterPro" id="IPR050079">
    <property type="entry name" value="DEAD_box_RNA_helicase"/>
</dbReference>
<dbReference type="PANTHER" id="PTHR47959">
    <property type="entry name" value="ATP-DEPENDENT RNA HELICASE RHLE-RELATED"/>
    <property type="match status" value="1"/>
</dbReference>
<dbReference type="PROSITE" id="PS51195">
    <property type="entry name" value="Q_MOTIF"/>
    <property type="match status" value="1"/>
</dbReference>
<feature type="compositionally biased region" description="Basic and acidic residues" evidence="11">
    <location>
        <begin position="414"/>
        <end position="424"/>
    </location>
</feature>
<dbReference type="GO" id="GO:0016787">
    <property type="term" value="F:hydrolase activity"/>
    <property type="evidence" value="ECO:0007669"/>
    <property type="project" value="UniProtKB-KW"/>
</dbReference>
<feature type="compositionally biased region" description="Low complexity" evidence="11">
    <location>
        <begin position="476"/>
        <end position="485"/>
    </location>
</feature>
<dbReference type="SMART" id="SM00487">
    <property type="entry name" value="DEXDc"/>
    <property type="match status" value="1"/>
</dbReference>